<evidence type="ECO:0000313" key="5">
    <source>
        <dbReference type="EMBL" id="KAL0408671.1"/>
    </source>
</evidence>
<dbReference type="PANTHER" id="PTHR13780">
    <property type="entry name" value="AMP-ACTIVATED PROTEIN KINASE, GAMMA REGULATORY SUBUNIT"/>
    <property type="match status" value="1"/>
</dbReference>
<name>A0AAW2TZC2_SESRA</name>
<protein>
    <submittedName>
        <fullName evidence="5">SNF1-related protein kinase regulatory subunit gamma-1-like</fullName>
    </submittedName>
</protein>
<reference evidence="5" key="2">
    <citation type="journal article" date="2024" name="Plant">
        <title>Genomic evolution and insights into agronomic trait innovations of Sesamum species.</title>
        <authorList>
            <person name="Miao H."/>
            <person name="Wang L."/>
            <person name="Qu L."/>
            <person name="Liu H."/>
            <person name="Sun Y."/>
            <person name="Le M."/>
            <person name="Wang Q."/>
            <person name="Wei S."/>
            <person name="Zheng Y."/>
            <person name="Lin W."/>
            <person name="Duan Y."/>
            <person name="Cao H."/>
            <person name="Xiong S."/>
            <person name="Wang X."/>
            <person name="Wei L."/>
            <person name="Li C."/>
            <person name="Ma Q."/>
            <person name="Ju M."/>
            <person name="Zhao R."/>
            <person name="Li G."/>
            <person name="Mu C."/>
            <person name="Tian Q."/>
            <person name="Mei H."/>
            <person name="Zhang T."/>
            <person name="Gao T."/>
            <person name="Zhang H."/>
        </authorList>
    </citation>
    <scope>NUCLEOTIDE SEQUENCE</scope>
    <source>
        <strain evidence="5">G02</strain>
    </source>
</reference>
<dbReference type="InterPro" id="IPR050511">
    <property type="entry name" value="AMPK_gamma/SDS23_families"/>
</dbReference>
<dbReference type="Gene3D" id="3.10.580.10">
    <property type="entry name" value="CBS-domain"/>
    <property type="match status" value="1"/>
</dbReference>
<dbReference type="InterPro" id="IPR000644">
    <property type="entry name" value="CBS_dom"/>
</dbReference>
<gene>
    <name evidence="5" type="ORF">Sradi_1801500</name>
</gene>
<dbReference type="InterPro" id="IPR046342">
    <property type="entry name" value="CBS_dom_sf"/>
</dbReference>
<reference evidence="5" key="1">
    <citation type="submission" date="2020-06" db="EMBL/GenBank/DDBJ databases">
        <authorList>
            <person name="Li T."/>
            <person name="Hu X."/>
            <person name="Zhang T."/>
            <person name="Song X."/>
            <person name="Zhang H."/>
            <person name="Dai N."/>
            <person name="Sheng W."/>
            <person name="Hou X."/>
            <person name="Wei L."/>
        </authorList>
    </citation>
    <scope>NUCLEOTIDE SEQUENCE</scope>
    <source>
        <strain evidence="5">G02</strain>
        <tissue evidence="5">Leaf</tissue>
    </source>
</reference>
<dbReference type="EMBL" id="JACGWJ010000007">
    <property type="protein sequence ID" value="KAL0408671.1"/>
    <property type="molecule type" value="Genomic_DNA"/>
</dbReference>
<sequence length="226" mass="25056">MQKLRQPLLCCFGSCWLVLAMVCCWWACNMQGAGIAAAGLAGSCSWGSCSRGVAAERVVGKDIPRAADKLGEDFYKALLHEEPFKSANVAADSSMLSVMLLLSKYRLRNVPVIETGKSSIKNFITQYAVVQGLQGCKGRDWFDCIAAHPISELMGLPFSCLRMQFKITIDAGDKVLIFKVEQVVSVRDNELILEAFKKMKEKEIGGLPVLEGSIKENSWQHKQQRY</sequence>
<organism evidence="5">
    <name type="scientific">Sesamum radiatum</name>
    <name type="common">Black benniseed</name>
    <dbReference type="NCBI Taxonomy" id="300843"/>
    <lineage>
        <taxon>Eukaryota</taxon>
        <taxon>Viridiplantae</taxon>
        <taxon>Streptophyta</taxon>
        <taxon>Embryophyta</taxon>
        <taxon>Tracheophyta</taxon>
        <taxon>Spermatophyta</taxon>
        <taxon>Magnoliopsida</taxon>
        <taxon>eudicotyledons</taxon>
        <taxon>Gunneridae</taxon>
        <taxon>Pentapetalae</taxon>
        <taxon>asterids</taxon>
        <taxon>lamiids</taxon>
        <taxon>Lamiales</taxon>
        <taxon>Pedaliaceae</taxon>
        <taxon>Sesamum</taxon>
    </lineage>
</organism>
<comment type="caution">
    <text evidence="5">The sequence shown here is derived from an EMBL/GenBank/DDBJ whole genome shotgun (WGS) entry which is preliminary data.</text>
</comment>
<keyword evidence="2" id="KW-0129">CBS domain</keyword>
<evidence type="ECO:0000256" key="1">
    <source>
        <dbReference type="ARBA" id="ARBA00022737"/>
    </source>
</evidence>
<keyword evidence="3" id="KW-0732">Signal</keyword>
<feature type="chain" id="PRO_5043363200" evidence="3">
    <location>
        <begin position="21"/>
        <end position="226"/>
    </location>
</feature>
<feature type="signal peptide" evidence="3">
    <location>
        <begin position="1"/>
        <end position="20"/>
    </location>
</feature>
<accession>A0AAW2TZC2</accession>
<evidence type="ECO:0000256" key="3">
    <source>
        <dbReference type="SAM" id="SignalP"/>
    </source>
</evidence>
<keyword evidence="1" id="KW-0677">Repeat</keyword>
<evidence type="ECO:0000259" key="4">
    <source>
        <dbReference type="Pfam" id="PF00571"/>
    </source>
</evidence>
<dbReference type="SUPFAM" id="SSF54631">
    <property type="entry name" value="CBS-domain pair"/>
    <property type="match status" value="1"/>
</dbReference>
<proteinExistence type="predicted"/>
<dbReference type="AlphaFoldDB" id="A0AAW2TZC2"/>
<dbReference type="PANTHER" id="PTHR13780:SF47">
    <property type="entry name" value="SNF1-RELATED PROTEIN KINASE REGULATORY SUBUNIT GAMMA-1-LIKE"/>
    <property type="match status" value="1"/>
</dbReference>
<feature type="domain" description="CBS" evidence="4">
    <location>
        <begin position="182"/>
        <end position="211"/>
    </location>
</feature>
<evidence type="ECO:0000256" key="2">
    <source>
        <dbReference type="ARBA" id="ARBA00023122"/>
    </source>
</evidence>
<dbReference type="Pfam" id="PF00571">
    <property type="entry name" value="CBS"/>
    <property type="match status" value="1"/>
</dbReference>